<keyword evidence="2" id="KW-0805">Transcription regulation</keyword>
<evidence type="ECO:0000256" key="4">
    <source>
        <dbReference type="ARBA" id="ARBA00023159"/>
    </source>
</evidence>
<dbReference type="PANTHER" id="PTHR46447:SF1">
    <property type="entry name" value="INTERLEUKIN ENHANCER-BINDING FACTOR 2"/>
    <property type="match status" value="1"/>
</dbReference>
<dbReference type="InterPro" id="IPR043519">
    <property type="entry name" value="NT_sf"/>
</dbReference>
<dbReference type="Pfam" id="PF07528">
    <property type="entry name" value="DZF_N"/>
    <property type="match status" value="1"/>
</dbReference>
<keyword evidence="4" id="KW-0010">Activator</keyword>
<reference evidence="9" key="1">
    <citation type="submission" date="2025-08" db="UniProtKB">
        <authorList>
            <consortium name="Ensembl"/>
        </authorList>
    </citation>
    <scope>IDENTIFICATION</scope>
</reference>
<keyword evidence="6" id="KW-0539">Nucleus</keyword>
<comment type="subcellular location">
    <subcellularLocation>
        <location evidence="1">Nucleus</location>
    </subcellularLocation>
</comment>
<reference evidence="9" key="2">
    <citation type="submission" date="2025-09" db="UniProtKB">
        <authorList>
            <consortium name="Ensembl"/>
        </authorList>
    </citation>
    <scope>IDENTIFICATION</scope>
</reference>
<proteinExistence type="predicted"/>
<dbReference type="GO" id="GO:0003725">
    <property type="term" value="F:double-stranded RNA binding"/>
    <property type="evidence" value="ECO:0007669"/>
    <property type="project" value="TreeGrafter"/>
</dbReference>
<keyword evidence="10" id="KW-1185">Reference proteome</keyword>
<dbReference type="OMA" id="LEPEIHM"/>
<keyword evidence="5" id="KW-0804">Transcription</keyword>
<evidence type="ECO:0000256" key="6">
    <source>
        <dbReference type="ARBA" id="ARBA00023242"/>
    </source>
</evidence>
<dbReference type="Gene3D" id="3.30.460.10">
    <property type="entry name" value="Beta Polymerase, domain 2"/>
    <property type="match status" value="1"/>
</dbReference>
<evidence type="ECO:0000256" key="7">
    <source>
        <dbReference type="SAM" id="MobiDB-lite"/>
    </source>
</evidence>
<feature type="domain" description="DZF" evidence="8">
    <location>
        <begin position="4"/>
        <end position="308"/>
    </location>
</feature>
<sequence length="308" mass="34754">MRFRPFVPHIPFDYYVCEVAFPRVKPPPDDTAFNEALLKRNQDQTPSAAEQAEILSLVTKINSILENLIVAPGTFEVQIEEARQVGCYKKGTMMVGHNVAEMVVILKILPTMEAVIALGNKVMDMLKIQNPKEVFSITTSNTGFEIVSGEATVRVLITTLPLNLRKLDLELHLDIKVLHSALADIRHVRWFEENASQSSIKVLIRLLKDVRNRFTGLQPLTPWIIDLLDSVCFTAQTLLRVLAHGGYKQILGLERDFGITTQLSVWDGVVVTPSEKAYEKPVEKKEGEEEPEEEENEAEEEESMDTQN</sequence>
<dbReference type="AlphaFoldDB" id="A0A8C4QPU7"/>
<dbReference type="InterPro" id="IPR049401">
    <property type="entry name" value="DZF_dom_N"/>
</dbReference>
<evidence type="ECO:0000256" key="2">
    <source>
        <dbReference type="ARBA" id="ARBA00023015"/>
    </source>
</evidence>
<evidence type="ECO:0000259" key="8">
    <source>
        <dbReference type="PROSITE" id="PS51703"/>
    </source>
</evidence>
<dbReference type="Pfam" id="PF20965">
    <property type="entry name" value="DZF_C"/>
    <property type="match status" value="2"/>
</dbReference>
<dbReference type="Proteomes" id="UP000694388">
    <property type="component" value="Unplaced"/>
</dbReference>
<evidence type="ECO:0000256" key="3">
    <source>
        <dbReference type="ARBA" id="ARBA00023125"/>
    </source>
</evidence>
<dbReference type="InterPro" id="IPR052134">
    <property type="entry name" value="ILF2"/>
</dbReference>
<dbReference type="FunFam" id="1.10.1410.40:FF:000010">
    <property type="entry name" value="Interleukin enhancer-binding factor 2"/>
    <property type="match status" value="1"/>
</dbReference>
<dbReference type="InterPro" id="IPR006561">
    <property type="entry name" value="DZF_dom"/>
</dbReference>
<keyword evidence="3" id="KW-0238">DNA-binding</keyword>
<evidence type="ECO:0000313" key="10">
    <source>
        <dbReference type="Proteomes" id="UP000694388"/>
    </source>
</evidence>
<dbReference type="FunFam" id="3.30.460.10:FF:000093">
    <property type="entry name" value="Interleukin enhancer-binding factor 2"/>
    <property type="match status" value="1"/>
</dbReference>
<feature type="region of interest" description="Disordered" evidence="7">
    <location>
        <begin position="277"/>
        <end position="308"/>
    </location>
</feature>
<dbReference type="PROSITE" id="PS51703">
    <property type="entry name" value="DZF"/>
    <property type="match status" value="1"/>
</dbReference>
<dbReference type="PROSITE" id="PS50152">
    <property type="entry name" value="25A_SYNTH_3"/>
    <property type="match status" value="1"/>
</dbReference>
<organism evidence="9 10">
    <name type="scientific">Eptatretus burgeri</name>
    <name type="common">Inshore hagfish</name>
    <dbReference type="NCBI Taxonomy" id="7764"/>
    <lineage>
        <taxon>Eukaryota</taxon>
        <taxon>Metazoa</taxon>
        <taxon>Chordata</taxon>
        <taxon>Craniata</taxon>
        <taxon>Vertebrata</taxon>
        <taxon>Cyclostomata</taxon>
        <taxon>Myxini</taxon>
        <taxon>Myxiniformes</taxon>
        <taxon>Myxinidae</taxon>
        <taxon>Eptatretinae</taxon>
        <taxon>Eptatretus</taxon>
    </lineage>
</organism>
<dbReference type="GO" id="GO:0003677">
    <property type="term" value="F:DNA binding"/>
    <property type="evidence" value="ECO:0007669"/>
    <property type="project" value="UniProtKB-KW"/>
</dbReference>
<name>A0A8C4QPU7_EPTBU</name>
<dbReference type="SMART" id="SM00572">
    <property type="entry name" value="DZF"/>
    <property type="match status" value="1"/>
</dbReference>
<feature type="compositionally biased region" description="Basic and acidic residues" evidence="7">
    <location>
        <begin position="277"/>
        <end position="287"/>
    </location>
</feature>
<dbReference type="GeneTree" id="ENSGT00940000154879"/>
<dbReference type="GO" id="GO:0045893">
    <property type="term" value="P:positive regulation of DNA-templated transcription"/>
    <property type="evidence" value="ECO:0007669"/>
    <property type="project" value="TreeGrafter"/>
</dbReference>
<accession>A0A8C4QPU7</accession>
<dbReference type="SUPFAM" id="SSF81301">
    <property type="entry name" value="Nucleotidyltransferase"/>
    <property type="match status" value="1"/>
</dbReference>
<dbReference type="InterPro" id="IPR049402">
    <property type="entry name" value="DZF_dom_C"/>
</dbReference>
<dbReference type="Ensembl" id="ENSEBUT00000019371.1">
    <property type="protein sequence ID" value="ENSEBUP00000018795.1"/>
    <property type="gene ID" value="ENSEBUG00000011722.1"/>
</dbReference>
<dbReference type="PANTHER" id="PTHR46447">
    <property type="entry name" value="INTERLEUKIN ENHANCER-BINDING FACTOR"/>
    <property type="match status" value="1"/>
</dbReference>
<evidence type="ECO:0000256" key="5">
    <source>
        <dbReference type="ARBA" id="ARBA00023163"/>
    </source>
</evidence>
<dbReference type="GO" id="GO:0071013">
    <property type="term" value="C:catalytic step 2 spliceosome"/>
    <property type="evidence" value="ECO:0007669"/>
    <property type="project" value="TreeGrafter"/>
</dbReference>
<dbReference type="Gene3D" id="1.10.1410.40">
    <property type="match status" value="1"/>
</dbReference>
<evidence type="ECO:0000313" key="9">
    <source>
        <dbReference type="Ensembl" id="ENSEBUP00000018795.1"/>
    </source>
</evidence>
<evidence type="ECO:0000256" key="1">
    <source>
        <dbReference type="ARBA" id="ARBA00004123"/>
    </source>
</evidence>
<protein>
    <submittedName>
        <fullName evidence="9">Interleukin enhancer binding factor 2</fullName>
    </submittedName>
</protein>
<feature type="compositionally biased region" description="Acidic residues" evidence="7">
    <location>
        <begin position="288"/>
        <end position="308"/>
    </location>
</feature>